<feature type="domain" description="Transcription factor Iwr1" evidence="11">
    <location>
        <begin position="212"/>
        <end position="274"/>
    </location>
</feature>
<dbReference type="Pfam" id="PF08574">
    <property type="entry name" value="Iwr1"/>
    <property type="match status" value="1"/>
</dbReference>
<keyword evidence="6" id="KW-0813">Transport</keyword>
<feature type="compositionally biased region" description="Acidic residues" evidence="10">
    <location>
        <begin position="242"/>
        <end position="261"/>
    </location>
</feature>
<gene>
    <name evidence="12" type="ORF">HPP92_014912</name>
</gene>
<accession>A0A835UXC7</accession>
<dbReference type="GO" id="GO:0005634">
    <property type="term" value="C:nucleus"/>
    <property type="evidence" value="ECO:0007669"/>
    <property type="project" value="UniProtKB-SubCell"/>
</dbReference>
<evidence type="ECO:0000313" key="13">
    <source>
        <dbReference type="Proteomes" id="UP000639772"/>
    </source>
</evidence>
<protein>
    <recommendedName>
        <fullName evidence="5">Probable RNA polymerase II nuclear localization protein SLC7A6OS</fullName>
    </recommendedName>
</protein>
<dbReference type="Proteomes" id="UP000639772">
    <property type="component" value="Chromosome 7"/>
</dbReference>
<keyword evidence="8" id="KW-0653">Protein transport</keyword>
<feature type="region of interest" description="Disordered" evidence="10">
    <location>
        <begin position="307"/>
        <end position="349"/>
    </location>
</feature>
<comment type="subcellular location">
    <subcellularLocation>
        <location evidence="3">Cytoplasm</location>
    </subcellularLocation>
    <subcellularLocation>
        <location evidence="2">Nucleus</location>
    </subcellularLocation>
</comment>
<comment type="function">
    <text evidence="1">Directs RNA polymerase II nuclear import.</text>
</comment>
<name>A0A835UXC7_VANPL</name>
<evidence type="ECO:0000256" key="7">
    <source>
        <dbReference type="ARBA" id="ARBA00022490"/>
    </source>
</evidence>
<evidence type="ECO:0000256" key="1">
    <source>
        <dbReference type="ARBA" id="ARBA00003202"/>
    </source>
</evidence>
<dbReference type="InterPro" id="IPR040218">
    <property type="entry name" value="SLC7A6OS"/>
</dbReference>
<comment type="similarity">
    <text evidence="4">Belongs to the IWR1/SLC7A6OS family.</text>
</comment>
<evidence type="ECO:0000313" key="12">
    <source>
        <dbReference type="EMBL" id="KAG0475226.1"/>
    </source>
</evidence>
<dbReference type="GO" id="GO:0005737">
    <property type="term" value="C:cytoplasm"/>
    <property type="evidence" value="ECO:0007669"/>
    <property type="project" value="UniProtKB-SubCell"/>
</dbReference>
<dbReference type="EMBL" id="JADCNM010000007">
    <property type="protein sequence ID" value="KAG0475226.1"/>
    <property type="molecule type" value="Genomic_DNA"/>
</dbReference>
<evidence type="ECO:0000256" key="9">
    <source>
        <dbReference type="ARBA" id="ARBA00023242"/>
    </source>
</evidence>
<evidence type="ECO:0000256" key="10">
    <source>
        <dbReference type="SAM" id="MobiDB-lite"/>
    </source>
</evidence>
<evidence type="ECO:0000256" key="2">
    <source>
        <dbReference type="ARBA" id="ARBA00004123"/>
    </source>
</evidence>
<feature type="compositionally biased region" description="Basic and acidic residues" evidence="10">
    <location>
        <begin position="307"/>
        <end position="332"/>
    </location>
</feature>
<dbReference type="OrthoDB" id="775994at2759"/>
<feature type="region of interest" description="Disordered" evidence="10">
    <location>
        <begin position="240"/>
        <end position="292"/>
    </location>
</feature>
<keyword evidence="9" id="KW-0539">Nucleus</keyword>
<dbReference type="InterPro" id="IPR013883">
    <property type="entry name" value="TF_Iwr1_dom"/>
</dbReference>
<evidence type="ECO:0000256" key="3">
    <source>
        <dbReference type="ARBA" id="ARBA00004496"/>
    </source>
</evidence>
<comment type="caution">
    <text evidence="12">The sequence shown here is derived from an EMBL/GenBank/DDBJ whole genome shotgun (WGS) entry which is preliminary data.</text>
</comment>
<proteinExistence type="inferred from homology"/>
<dbReference type="PANTHER" id="PTHR31196:SF2">
    <property type="entry name" value="RNA POLYMERASE II NUCLEAR LOCALIZATION PROTEIN SLC7A6OS-RELATED"/>
    <property type="match status" value="1"/>
</dbReference>
<feature type="compositionally biased region" description="Acidic residues" evidence="10">
    <location>
        <begin position="333"/>
        <end position="343"/>
    </location>
</feature>
<dbReference type="PANTHER" id="PTHR31196">
    <property type="entry name" value="RNA POLYMERASE II NUCLEAR LOCALIZATION PROTEIN SLC7A6OS-RELATED"/>
    <property type="match status" value="1"/>
</dbReference>
<evidence type="ECO:0000256" key="4">
    <source>
        <dbReference type="ARBA" id="ARBA00010218"/>
    </source>
</evidence>
<dbReference type="AlphaFoldDB" id="A0A835UXC7"/>
<evidence type="ECO:0000259" key="11">
    <source>
        <dbReference type="Pfam" id="PF08574"/>
    </source>
</evidence>
<organism evidence="12 13">
    <name type="scientific">Vanilla planifolia</name>
    <name type="common">Vanilla</name>
    <dbReference type="NCBI Taxonomy" id="51239"/>
    <lineage>
        <taxon>Eukaryota</taxon>
        <taxon>Viridiplantae</taxon>
        <taxon>Streptophyta</taxon>
        <taxon>Embryophyta</taxon>
        <taxon>Tracheophyta</taxon>
        <taxon>Spermatophyta</taxon>
        <taxon>Magnoliopsida</taxon>
        <taxon>Liliopsida</taxon>
        <taxon>Asparagales</taxon>
        <taxon>Orchidaceae</taxon>
        <taxon>Vanilloideae</taxon>
        <taxon>Vanilleae</taxon>
        <taxon>Vanilla</taxon>
    </lineage>
</organism>
<evidence type="ECO:0000256" key="8">
    <source>
        <dbReference type="ARBA" id="ARBA00022927"/>
    </source>
</evidence>
<sequence length="349" mass="40035">MAVAGTSSAMATEKPVVVRMKRKASLARIDAIWLEVNERPFKRSLVDLEGLSISGHKSQDSGEVMPKRLLLQHIETVSSSDQVKDVLHSILPNSSKLKDLVGKIKERSGYFKQELIRDQLRSAARQEHKEHVRGVRFQQIWKSRRGDVDSMRELCQLYEVVRIDEEDGKPRRKKELDAILCNYLPLLREYISSAAEEIESEMMAYVSKEATDNYVYDLYTVGEEVPGRDEDISHDYPLLQVNEEDDLDDTNESEYDSEDSNAENNSKNDYPDEESSHDGEEDVDPFGDFECASSDYEHEFVVDKSHGDAHFHGYDDGDDHDLDRANSDHYDEGVEASESDEDDWRWSSR</sequence>
<keyword evidence="7" id="KW-0963">Cytoplasm</keyword>
<reference evidence="12 13" key="1">
    <citation type="journal article" date="2020" name="Nat. Food">
        <title>A phased Vanilla planifolia genome enables genetic improvement of flavour and production.</title>
        <authorList>
            <person name="Hasing T."/>
            <person name="Tang H."/>
            <person name="Brym M."/>
            <person name="Khazi F."/>
            <person name="Huang T."/>
            <person name="Chambers A.H."/>
        </authorList>
    </citation>
    <scope>NUCLEOTIDE SEQUENCE [LARGE SCALE GENOMIC DNA]</scope>
    <source>
        <tissue evidence="12">Leaf</tissue>
    </source>
</reference>
<evidence type="ECO:0000256" key="5">
    <source>
        <dbReference type="ARBA" id="ARBA00017036"/>
    </source>
</evidence>
<dbReference type="GO" id="GO:0015031">
    <property type="term" value="P:protein transport"/>
    <property type="evidence" value="ECO:0007669"/>
    <property type="project" value="UniProtKB-KW"/>
</dbReference>
<evidence type="ECO:0000256" key="6">
    <source>
        <dbReference type="ARBA" id="ARBA00022448"/>
    </source>
</evidence>
<feature type="compositionally biased region" description="Acidic residues" evidence="10">
    <location>
        <begin position="271"/>
        <end position="287"/>
    </location>
</feature>